<keyword evidence="2" id="KW-1185">Reference proteome</keyword>
<dbReference type="Proteomes" id="UP000266313">
    <property type="component" value="Chromosome"/>
</dbReference>
<protein>
    <submittedName>
        <fullName evidence="1">Integrase family protein</fullName>
    </submittedName>
</protein>
<evidence type="ECO:0000313" key="1">
    <source>
        <dbReference type="EMBL" id="BBA33843.1"/>
    </source>
</evidence>
<dbReference type="AlphaFoldDB" id="A0A250KQ90"/>
<sequence>MHDTLALPSELIHLYETQLLQHGVQAPQRPYYLKWMRYYWDFCHKYALGAMEQAKKESDRDREHDMGRYS</sequence>
<accession>A0A250KQ90</accession>
<proteinExistence type="predicted"/>
<evidence type="ECO:0000313" key="2">
    <source>
        <dbReference type="Proteomes" id="UP000266313"/>
    </source>
</evidence>
<dbReference type="EMBL" id="AP017928">
    <property type="protein sequence ID" value="BBA33843.1"/>
    <property type="molecule type" value="Genomic_DNA"/>
</dbReference>
<gene>
    <name evidence="1" type="ORF">sS8_1889</name>
</gene>
<reference evidence="1 2" key="1">
    <citation type="submission" date="2016-12" db="EMBL/GenBank/DDBJ databases">
        <title>Genome sequencing of Methylocaldum marinum.</title>
        <authorList>
            <person name="Takeuchi M."/>
            <person name="Kamagata Y."/>
            <person name="Hiraoka S."/>
            <person name="Oshima K."/>
            <person name="Hattori M."/>
            <person name="Iwasaki W."/>
        </authorList>
    </citation>
    <scope>NUCLEOTIDE SEQUENCE [LARGE SCALE GENOMIC DNA]</scope>
    <source>
        <strain evidence="1 2">S8</strain>
    </source>
</reference>
<dbReference type="KEGG" id="mmai:sS8_1889"/>
<name>A0A250KQ90_9GAMM</name>
<organism evidence="1 2">
    <name type="scientific">Methylocaldum marinum</name>
    <dbReference type="NCBI Taxonomy" id="1432792"/>
    <lineage>
        <taxon>Bacteria</taxon>
        <taxon>Pseudomonadati</taxon>
        <taxon>Pseudomonadota</taxon>
        <taxon>Gammaproteobacteria</taxon>
        <taxon>Methylococcales</taxon>
        <taxon>Methylococcaceae</taxon>
        <taxon>Methylocaldum</taxon>
    </lineage>
</organism>